<keyword evidence="14" id="KW-1185">Reference proteome</keyword>
<dbReference type="InterPro" id="IPR045863">
    <property type="entry name" value="CorA_TM1_TM2"/>
</dbReference>
<keyword evidence="8" id="KW-0406">Ion transport</keyword>
<evidence type="ECO:0000256" key="7">
    <source>
        <dbReference type="ARBA" id="ARBA00022989"/>
    </source>
</evidence>
<evidence type="ECO:0000256" key="5">
    <source>
        <dbReference type="ARBA" id="ARBA00022692"/>
    </source>
</evidence>
<dbReference type="STRING" id="525919.Apre_0106"/>
<keyword evidence="3" id="KW-0813">Transport</keyword>
<dbReference type="SUPFAM" id="SSF144083">
    <property type="entry name" value="Magnesium transport protein CorA, transmembrane region"/>
    <property type="match status" value="1"/>
</dbReference>
<dbReference type="GO" id="GO:0015087">
    <property type="term" value="F:cobalt ion transmembrane transporter activity"/>
    <property type="evidence" value="ECO:0007669"/>
    <property type="project" value="TreeGrafter"/>
</dbReference>
<dbReference type="CDD" id="cd12826">
    <property type="entry name" value="EcCorA_ZntB-like_u1"/>
    <property type="match status" value="1"/>
</dbReference>
<evidence type="ECO:0000256" key="1">
    <source>
        <dbReference type="ARBA" id="ARBA00004651"/>
    </source>
</evidence>
<feature type="transmembrane region" description="Helical" evidence="12">
    <location>
        <begin position="310"/>
        <end position="330"/>
    </location>
</feature>
<sequence length="335" mass="38802">MGNNIGIVVDELFLGEGEKMDYIYKFDTDNGFEKSDIKSFYDVIEDDDFYLMYLGKDSFIDFAKTYKLDNAIIDLLVSDISTKTYMAVEDNYTFAILEMLDIKGNLDTSDLVGFYIENNRLIIVDLYDRDASTSVAFRRMISKKSAARSPGRLLKFFIAALISNHTRVFEDIKNQTAAVEDRIIKNKKLTSSIDIITDNRHKALNLYTSYERLIDTLELLTENENDIFDEDDIKHLKSIAFRVERYSSNITYLNDYINNVKDSYTSKMDLSMNNTMKILTVITAIFTPITIITGWYGMNFDNMPELEWNFGYIYVIILSLASIILGFIIFRRLDE</sequence>
<dbReference type="KEGG" id="apr:Apre_0106"/>
<evidence type="ECO:0000313" key="13">
    <source>
        <dbReference type="EMBL" id="ACV28159.1"/>
    </source>
</evidence>
<evidence type="ECO:0000256" key="6">
    <source>
        <dbReference type="ARBA" id="ARBA00022842"/>
    </source>
</evidence>
<dbReference type="HOGENOM" id="CLU_007127_0_1_9"/>
<proteinExistence type="inferred from homology"/>
<evidence type="ECO:0000256" key="11">
    <source>
        <dbReference type="ARBA" id="ARBA00045497"/>
    </source>
</evidence>
<comment type="similarity">
    <text evidence="2">Belongs to the CorA metal ion transporter (MIT) (TC 1.A.35) family.</text>
</comment>
<evidence type="ECO:0000256" key="4">
    <source>
        <dbReference type="ARBA" id="ARBA00022475"/>
    </source>
</evidence>
<evidence type="ECO:0000256" key="2">
    <source>
        <dbReference type="ARBA" id="ARBA00009765"/>
    </source>
</evidence>
<dbReference type="GO" id="GO:0000287">
    <property type="term" value="F:magnesium ion binding"/>
    <property type="evidence" value="ECO:0007669"/>
    <property type="project" value="TreeGrafter"/>
</dbReference>
<keyword evidence="4" id="KW-1003">Cell membrane</keyword>
<dbReference type="GO" id="GO:0015095">
    <property type="term" value="F:magnesium ion transmembrane transporter activity"/>
    <property type="evidence" value="ECO:0007669"/>
    <property type="project" value="TreeGrafter"/>
</dbReference>
<dbReference type="Gene3D" id="1.20.58.340">
    <property type="entry name" value="Magnesium transport protein CorA, transmembrane region"/>
    <property type="match status" value="2"/>
</dbReference>
<reference evidence="13 14" key="1">
    <citation type="journal article" date="2009" name="Stand. Genomic Sci.">
        <title>Complete genome sequence of Anaerococcus prevotii type strain (PC1).</title>
        <authorList>
            <person name="Labutti K."/>
            <person name="Pukall R."/>
            <person name="Steenblock K."/>
            <person name="Glavina Del Rio T."/>
            <person name="Tice H."/>
            <person name="Copeland A."/>
            <person name="Cheng J.F."/>
            <person name="Lucas S."/>
            <person name="Chen F."/>
            <person name="Nolan M."/>
            <person name="Bruce D."/>
            <person name="Goodwin L."/>
            <person name="Pitluck S."/>
            <person name="Ivanova N."/>
            <person name="Mavromatis K."/>
            <person name="Ovchinnikova G."/>
            <person name="Pati A."/>
            <person name="Chen A."/>
            <person name="Palaniappan K."/>
            <person name="Land M."/>
            <person name="Hauser L."/>
            <person name="Chang Y.J."/>
            <person name="Jeffries C.D."/>
            <person name="Chain P."/>
            <person name="Saunders E."/>
            <person name="Brettin T."/>
            <person name="Detter J.C."/>
            <person name="Han C."/>
            <person name="Goker M."/>
            <person name="Bristow J."/>
            <person name="Eisen J.A."/>
            <person name="Markowitz V."/>
            <person name="Hugenholtz P."/>
            <person name="Kyrpides N.C."/>
            <person name="Klenk H.P."/>
            <person name="Lapidus A."/>
        </authorList>
    </citation>
    <scope>NUCLEOTIDE SEQUENCE [LARGE SCALE GENOMIC DNA]</scope>
    <source>
        <strain evidence="14">ATCC 9321 / DSM 20548 / JCM 6508 / NCTC 11806 / PC1</strain>
    </source>
</reference>
<dbReference type="GO" id="GO:0005886">
    <property type="term" value="C:plasma membrane"/>
    <property type="evidence" value="ECO:0007669"/>
    <property type="project" value="UniProtKB-SubCell"/>
</dbReference>
<comment type="subcellular location">
    <subcellularLocation>
        <location evidence="1">Cell membrane</location>
        <topology evidence="1">Multi-pass membrane protein</topology>
    </subcellularLocation>
</comment>
<dbReference type="GO" id="GO:0050897">
    <property type="term" value="F:cobalt ion binding"/>
    <property type="evidence" value="ECO:0007669"/>
    <property type="project" value="TreeGrafter"/>
</dbReference>
<dbReference type="Proteomes" id="UP000002294">
    <property type="component" value="Chromosome"/>
</dbReference>
<dbReference type="FunFam" id="1.20.58.340:FF:000004">
    <property type="entry name" value="Magnesium transport protein CorA"/>
    <property type="match status" value="1"/>
</dbReference>
<dbReference type="EMBL" id="CP001708">
    <property type="protein sequence ID" value="ACV28159.1"/>
    <property type="molecule type" value="Genomic_DNA"/>
</dbReference>
<dbReference type="eggNOG" id="COG0598">
    <property type="taxonomic scope" value="Bacteria"/>
</dbReference>
<dbReference type="AlphaFoldDB" id="C7RF98"/>
<feature type="transmembrane region" description="Helical" evidence="12">
    <location>
        <begin position="278"/>
        <end position="298"/>
    </location>
</feature>
<dbReference type="InterPro" id="IPR002523">
    <property type="entry name" value="MgTranspt_CorA/ZnTranspt_ZntB"/>
</dbReference>
<dbReference type="PANTHER" id="PTHR46494:SF1">
    <property type="entry name" value="CORA FAMILY METAL ION TRANSPORTER (EUROFUNG)"/>
    <property type="match status" value="1"/>
</dbReference>
<keyword evidence="6" id="KW-0460">Magnesium</keyword>
<comment type="catalytic activity">
    <reaction evidence="10">
        <text>Mg(2+)(in) = Mg(2+)(out)</text>
        <dbReference type="Rhea" id="RHEA:29827"/>
        <dbReference type="ChEBI" id="CHEBI:18420"/>
    </reaction>
</comment>
<evidence type="ECO:0000256" key="12">
    <source>
        <dbReference type="SAM" id="Phobius"/>
    </source>
</evidence>
<keyword evidence="5 12" id="KW-0812">Transmembrane</keyword>
<evidence type="ECO:0000256" key="10">
    <source>
        <dbReference type="ARBA" id="ARBA00034269"/>
    </source>
</evidence>
<dbReference type="SUPFAM" id="SSF143865">
    <property type="entry name" value="CorA soluble domain-like"/>
    <property type="match status" value="1"/>
</dbReference>
<evidence type="ECO:0000313" key="14">
    <source>
        <dbReference type="Proteomes" id="UP000002294"/>
    </source>
</evidence>
<protein>
    <submittedName>
        <fullName evidence="13">Mg2 transporter protein CorA family protein</fullName>
    </submittedName>
</protein>
<evidence type="ECO:0000256" key="9">
    <source>
        <dbReference type="ARBA" id="ARBA00023136"/>
    </source>
</evidence>
<dbReference type="InterPro" id="IPR045861">
    <property type="entry name" value="CorA_cytoplasmic_dom"/>
</dbReference>
<comment type="function">
    <text evidence="11">Mediates influx of magnesium ions. Alternates between open and closed states. Activated by low cytoplasmic Mg(2+) levels. Inactive when cytoplasmic Mg(2+) levels are high.</text>
</comment>
<organism evidence="13 14">
    <name type="scientific">Anaerococcus prevotii (strain ATCC 9321 / DSM 20548 / JCM 6508 / NCTC 11806 / PC1)</name>
    <name type="common">Peptostreptococcus prevotii</name>
    <name type="synonym">Peptococcus prevotii</name>
    <dbReference type="NCBI Taxonomy" id="525919"/>
    <lineage>
        <taxon>Bacteria</taxon>
        <taxon>Bacillati</taxon>
        <taxon>Bacillota</taxon>
        <taxon>Tissierellia</taxon>
        <taxon>Tissierellales</taxon>
        <taxon>Peptoniphilaceae</taxon>
        <taxon>Anaerococcus</taxon>
    </lineage>
</organism>
<dbReference type="Pfam" id="PF01544">
    <property type="entry name" value="CorA"/>
    <property type="match status" value="1"/>
</dbReference>
<evidence type="ECO:0000256" key="3">
    <source>
        <dbReference type="ARBA" id="ARBA00022448"/>
    </source>
</evidence>
<accession>C7RF98</accession>
<gene>
    <name evidence="13" type="ordered locus">Apre_0106</name>
</gene>
<keyword evidence="7 12" id="KW-1133">Transmembrane helix</keyword>
<keyword evidence="9 12" id="KW-0472">Membrane</keyword>
<dbReference type="PANTHER" id="PTHR46494">
    <property type="entry name" value="CORA FAMILY METAL ION TRANSPORTER (EUROFUNG)"/>
    <property type="match status" value="1"/>
</dbReference>
<evidence type="ECO:0000256" key="8">
    <source>
        <dbReference type="ARBA" id="ARBA00023065"/>
    </source>
</evidence>
<name>C7RF98_ANAPD</name>